<keyword evidence="5" id="KW-0508">mRNA splicing</keyword>
<accession>A0A9P8PWP8</accession>
<evidence type="ECO:0000313" key="7">
    <source>
        <dbReference type="EMBL" id="KAH3678945.1"/>
    </source>
</evidence>
<evidence type="ECO:0000256" key="3">
    <source>
        <dbReference type="ARBA" id="ARBA00020693"/>
    </source>
</evidence>
<dbReference type="PANTHER" id="PTHR12718:SF2">
    <property type="entry name" value="SPLICEOSOME-ASSOCIATED PROTEIN CWC15 HOMOLOG"/>
    <property type="match status" value="1"/>
</dbReference>
<comment type="caution">
    <text evidence="7">The sequence shown here is derived from an EMBL/GenBank/DDBJ whole genome shotgun (WGS) entry which is preliminary data.</text>
</comment>
<feature type="region of interest" description="Disordered" evidence="6">
    <location>
        <begin position="151"/>
        <end position="195"/>
    </location>
</feature>
<dbReference type="Proteomes" id="UP000769528">
    <property type="component" value="Unassembled WGS sequence"/>
</dbReference>
<dbReference type="Pfam" id="PF04889">
    <property type="entry name" value="Cwf_Cwc_15"/>
    <property type="match status" value="1"/>
</dbReference>
<evidence type="ECO:0000256" key="5">
    <source>
        <dbReference type="ARBA" id="ARBA00023187"/>
    </source>
</evidence>
<protein>
    <recommendedName>
        <fullName evidence="3">Pre-mRNA-splicing factor CWC15</fullName>
    </recommendedName>
</protein>
<keyword evidence="4" id="KW-0507">mRNA processing</keyword>
<keyword evidence="8" id="KW-1185">Reference proteome</keyword>
<dbReference type="OrthoDB" id="30179at2759"/>
<comment type="similarity">
    <text evidence="2">Belongs to the CWC15 family.</text>
</comment>
<feature type="compositionally biased region" description="Basic and acidic residues" evidence="6">
    <location>
        <begin position="7"/>
        <end position="18"/>
    </location>
</feature>
<dbReference type="InterPro" id="IPR006973">
    <property type="entry name" value="Cwf_Cwc_15"/>
</dbReference>
<feature type="compositionally biased region" description="Acidic residues" evidence="6">
    <location>
        <begin position="117"/>
        <end position="129"/>
    </location>
</feature>
<sequence length="214" mass="24906">MTTNHRPTFESRRGRELEQTSIVHSRQLPAYKQLKFRTGYLNETETRNKYEELKKELLKNDKTLSIKDNEELEQQEESYVEKRRRIALETQDLDKSDSESEGEGGNENENHNGVGDSESEDSEDEDEDAELLKELAKIKEERKQRELAEAIKLETIQNVSSSSLSSSHAKKSWRQSSIFKTHKSSNSKAKNGDNYVNDLIKSDFHKKFMDKYVK</sequence>
<evidence type="ECO:0000256" key="2">
    <source>
        <dbReference type="ARBA" id="ARBA00006644"/>
    </source>
</evidence>
<dbReference type="AlphaFoldDB" id="A0A9P8PWP8"/>
<name>A0A9P8PWP8_9ASCO</name>
<feature type="region of interest" description="Disordered" evidence="6">
    <location>
        <begin position="1"/>
        <end position="24"/>
    </location>
</feature>
<dbReference type="GO" id="GO:0071013">
    <property type="term" value="C:catalytic step 2 spliceosome"/>
    <property type="evidence" value="ECO:0007669"/>
    <property type="project" value="TreeGrafter"/>
</dbReference>
<proteinExistence type="inferred from homology"/>
<reference evidence="7" key="2">
    <citation type="submission" date="2021-01" db="EMBL/GenBank/DDBJ databases">
        <authorList>
            <person name="Schikora-Tamarit M.A."/>
        </authorList>
    </citation>
    <scope>NUCLEOTIDE SEQUENCE</scope>
    <source>
        <strain evidence="7">CBS6341</strain>
    </source>
</reference>
<feature type="region of interest" description="Disordered" evidence="6">
    <location>
        <begin position="69"/>
        <end position="135"/>
    </location>
</feature>
<evidence type="ECO:0000256" key="6">
    <source>
        <dbReference type="SAM" id="MobiDB-lite"/>
    </source>
</evidence>
<dbReference type="GO" id="GO:0003723">
    <property type="term" value="F:RNA binding"/>
    <property type="evidence" value="ECO:0007669"/>
    <property type="project" value="TreeGrafter"/>
</dbReference>
<evidence type="ECO:0000256" key="4">
    <source>
        <dbReference type="ARBA" id="ARBA00022664"/>
    </source>
</evidence>
<dbReference type="GO" id="GO:0045292">
    <property type="term" value="P:mRNA cis splicing, via spliceosome"/>
    <property type="evidence" value="ECO:0007669"/>
    <property type="project" value="TreeGrafter"/>
</dbReference>
<organism evidence="7 8">
    <name type="scientific">Wickerhamomyces mucosus</name>
    <dbReference type="NCBI Taxonomy" id="1378264"/>
    <lineage>
        <taxon>Eukaryota</taxon>
        <taxon>Fungi</taxon>
        <taxon>Dikarya</taxon>
        <taxon>Ascomycota</taxon>
        <taxon>Saccharomycotina</taxon>
        <taxon>Saccharomycetes</taxon>
        <taxon>Phaffomycetales</taxon>
        <taxon>Wickerhamomycetaceae</taxon>
        <taxon>Wickerhamomyces</taxon>
    </lineage>
</organism>
<dbReference type="EMBL" id="JAEUBF010000397">
    <property type="protein sequence ID" value="KAH3678945.1"/>
    <property type="molecule type" value="Genomic_DNA"/>
</dbReference>
<evidence type="ECO:0000256" key="1">
    <source>
        <dbReference type="ARBA" id="ARBA00003777"/>
    </source>
</evidence>
<comment type="function">
    <text evidence="1">Involved in pre-mRNA splicing.</text>
</comment>
<dbReference type="PANTHER" id="PTHR12718">
    <property type="entry name" value="CELL CYCLE CONTROL PROTEIN CWF15"/>
    <property type="match status" value="1"/>
</dbReference>
<reference evidence="7" key="1">
    <citation type="journal article" date="2021" name="Open Biol.">
        <title>Shared evolutionary footprints suggest mitochondrial oxidative damage underlies multiple complex I losses in fungi.</title>
        <authorList>
            <person name="Schikora-Tamarit M.A."/>
            <person name="Marcet-Houben M."/>
            <person name="Nosek J."/>
            <person name="Gabaldon T."/>
        </authorList>
    </citation>
    <scope>NUCLEOTIDE SEQUENCE</scope>
    <source>
        <strain evidence="7">CBS6341</strain>
    </source>
</reference>
<gene>
    <name evidence="7" type="ORF">WICMUC_001313</name>
</gene>
<evidence type="ECO:0000313" key="8">
    <source>
        <dbReference type="Proteomes" id="UP000769528"/>
    </source>
</evidence>